<keyword evidence="2" id="KW-1185">Reference proteome</keyword>
<dbReference type="SUPFAM" id="SSF50129">
    <property type="entry name" value="GroES-like"/>
    <property type="match status" value="1"/>
</dbReference>
<accession>A0ABQ3DKX0</accession>
<dbReference type="RefSeq" id="WP_189715031.1">
    <property type="nucleotide sequence ID" value="NZ_BMVO01000004.1"/>
</dbReference>
<comment type="caution">
    <text evidence="1">The sequence shown here is derived from an EMBL/GenBank/DDBJ whole genome shotgun (WGS) entry which is preliminary data.</text>
</comment>
<sequence length="87" mass="9623">MTCTRYSCALSAPARDPRYEEVPAPVPAEGQVRIDVRASGVHLIETLHRHSPASPSRGPPTRAALEARETECRVVLTIRCSISWQEQ</sequence>
<evidence type="ECO:0000313" key="2">
    <source>
        <dbReference type="Proteomes" id="UP000599437"/>
    </source>
</evidence>
<dbReference type="Gene3D" id="3.90.180.10">
    <property type="entry name" value="Medium-chain alcohol dehydrogenases, catalytic domain"/>
    <property type="match status" value="1"/>
</dbReference>
<proteinExistence type="predicted"/>
<gene>
    <name evidence="1" type="ORF">GCM10010346_21430</name>
</gene>
<name>A0ABQ3DKX0_9ACTN</name>
<reference evidence="2" key="1">
    <citation type="journal article" date="2019" name="Int. J. Syst. Evol. Microbiol.">
        <title>The Global Catalogue of Microorganisms (GCM) 10K type strain sequencing project: providing services to taxonomists for standard genome sequencing and annotation.</title>
        <authorList>
            <consortium name="The Broad Institute Genomics Platform"/>
            <consortium name="The Broad Institute Genome Sequencing Center for Infectious Disease"/>
            <person name="Wu L."/>
            <person name="Ma J."/>
        </authorList>
    </citation>
    <scope>NUCLEOTIDE SEQUENCE [LARGE SCALE GENOMIC DNA]</scope>
    <source>
        <strain evidence="2">JCM 4737</strain>
    </source>
</reference>
<protein>
    <submittedName>
        <fullName evidence="1">Uncharacterized protein</fullName>
    </submittedName>
</protein>
<dbReference type="InterPro" id="IPR011032">
    <property type="entry name" value="GroES-like_sf"/>
</dbReference>
<evidence type="ECO:0000313" key="1">
    <source>
        <dbReference type="EMBL" id="GHA98211.1"/>
    </source>
</evidence>
<dbReference type="Proteomes" id="UP000599437">
    <property type="component" value="Unassembled WGS sequence"/>
</dbReference>
<organism evidence="1 2">
    <name type="scientific">Streptomyces chryseus</name>
    <dbReference type="NCBI Taxonomy" id="68186"/>
    <lineage>
        <taxon>Bacteria</taxon>
        <taxon>Bacillati</taxon>
        <taxon>Actinomycetota</taxon>
        <taxon>Actinomycetes</taxon>
        <taxon>Kitasatosporales</taxon>
        <taxon>Streptomycetaceae</taxon>
        <taxon>Streptomyces</taxon>
    </lineage>
</organism>
<dbReference type="EMBL" id="BMVO01000004">
    <property type="protein sequence ID" value="GHA98211.1"/>
    <property type="molecule type" value="Genomic_DNA"/>
</dbReference>